<name>A0A0F9ETU5_9ZZZZ</name>
<accession>A0A0F9ETU5</accession>
<sequence length="56" mass="6642">MKFNTDSVIKSAYRIAEAAKKLQETQDPAVFEFIKKESSYLVRRSIALWFRLRFGR</sequence>
<reference evidence="1" key="1">
    <citation type="journal article" date="2015" name="Nature">
        <title>Complex archaea that bridge the gap between prokaryotes and eukaryotes.</title>
        <authorList>
            <person name="Spang A."/>
            <person name="Saw J.H."/>
            <person name="Jorgensen S.L."/>
            <person name="Zaremba-Niedzwiedzka K."/>
            <person name="Martijn J."/>
            <person name="Lind A.E."/>
            <person name="van Eijk R."/>
            <person name="Schleper C."/>
            <person name="Guy L."/>
            <person name="Ettema T.J."/>
        </authorList>
    </citation>
    <scope>NUCLEOTIDE SEQUENCE</scope>
</reference>
<comment type="caution">
    <text evidence="1">The sequence shown here is derived from an EMBL/GenBank/DDBJ whole genome shotgun (WGS) entry which is preliminary data.</text>
</comment>
<protein>
    <submittedName>
        <fullName evidence="1">Uncharacterized protein</fullName>
    </submittedName>
</protein>
<proteinExistence type="predicted"/>
<dbReference type="EMBL" id="LAZR01023748">
    <property type="protein sequence ID" value="KKL77439.1"/>
    <property type="molecule type" value="Genomic_DNA"/>
</dbReference>
<organism evidence="1">
    <name type="scientific">marine sediment metagenome</name>
    <dbReference type="NCBI Taxonomy" id="412755"/>
    <lineage>
        <taxon>unclassified sequences</taxon>
        <taxon>metagenomes</taxon>
        <taxon>ecological metagenomes</taxon>
    </lineage>
</organism>
<dbReference type="AlphaFoldDB" id="A0A0F9ETU5"/>
<evidence type="ECO:0000313" key="1">
    <source>
        <dbReference type="EMBL" id="KKL77439.1"/>
    </source>
</evidence>
<gene>
    <name evidence="1" type="ORF">LCGC14_2034880</name>
</gene>